<evidence type="ECO:0000313" key="1">
    <source>
        <dbReference type="EMBL" id="KGL43690.1"/>
    </source>
</evidence>
<dbReference type="RefSeq" id="WP_036083758.1">
    <property type="nucleotide sequence ID" value="NZ_CBCSHQ010000006.1"/>
</dbReference>
<dbReference type="Proteomes" id="UP000029844">
    <property type="component" value="Unassembled WGS sequence"/>
</dbReference>
<dbReference type="InterPro" id="IPR014710">
    <property type="entry name" value="RmlC-like_jellyroll"/>
</dbReference>
<dbReference type="Gene3D" id="2.60.120.10">
    <property type="entry name" value="Jelly Rolls"/>
    <property type="match status" value="1"/>
</dbReference>
<name>A0A099WHR6_9LIST</name>
<organism evidence="1 2">
    <name type="scientific">Listeria booriae</name>
    <dbReference type="NCBI Taxonomy" id="1552123"/>
    <lineage>
        <taxon>Bacteria</taxon>
        <taxon>Bacillati</taxon>
        <taxon>Bacillota</taxon>
        <taxon>Bacilli</taxon>
        <taxon>Bacillales</taxon>
        <taxon>Listeriaceae</taxon>
        <taxon>Listeria</taxon>
    </lineage>
</organism>
<accession>A0A099WHR6</accession>
<keyword evidence="2" id="KW-1185">Reference proteome</keyword>
<gene>
    <name evidence="1" type="ORF">EP57_02125</name>
</gene>
<comment type="caution">
    <text evidence="1">The sequence shown here is derived from an EMBL/GenBank/DDBJ whole genome shotgun (WGS) entry which is preliminary data.</text>
</comment>
<dbReference type="eggNOG" id="ENOG5033UPW">
    <property type="taxonomic scope" value="Bacteria"/>
</dbReference>
<dbReference type="OrthoDB" id="2361711at2"/>
<dbReference type="AlphaFoldDB" id="A0A099WHR6"/>
<evidence type="ECO:0000313" key="2">
    <source>
        <dbReference type="Proteomes" id="UP000029844"/>
    </source>
</evidence>
<protein>
    <submittedName>
        <fullName evidence="1">Uncharacterized protein</fullName>
    </submittedName>
</protein>
<reference evidence="1 2" key="1">
    <citation type="submission" date="2014-05" db="EMBL/GenBank/DDBJ databases">
        <title>Novel Listeriaceae from food processing environments.</title>
        <authorList>
            <person name="den Bakker H.C."/>
        </authorList>
    </citation>
    <scope>NUCLEOTIDE SEQUENCE [LARGE SCALE GENOMIC DNA]</scope>
    <source>
        <strain evidence="1 2">FSL A5-0281</strain>
    </source>
</reference>
<dbReference type="GeneID" id="58716236"/>
<sequence>MDFLTVHGLLLREPNLLVSLLQKNNWKRRHKSYHYIEVLENGQKALLDEPGSIIHIIEGQLLQQFSNAQSEKNMINAIWTKDDCVFHNVFQPGNYEYIALGDVKLEIYDAKAVLQEISQHPFFPDLLVDAMKKLEENFFQYSKMLTKGTDERITDMIRKLSKKGKEGYHIPKFVNYVLLAKCCQITPRTVKGKLKDLEKSNQIIKIENNRVLRFETITSGL</sequence>
<dbReference type="EMBL" id="JNFA01000004">
    <property type="protein sequence ID" value="KGL43690.1"/>
    <property type="molecule type" value="Genomic_DNA"/>
</dbReference>
<proteinExistence type="predicted"/>